<feature type="domain" description="Ketopantoate reductase C-terminal" evidence="3">
    <location>
        <begin position="226"/>
        <end position="343"/>
    </location>
</feature>
<accession>A0ABU6AJZ9</accession>
<dbReference type="NCBIfam" id="NF005089">
    <property type="entry name" value="PRK06522.1-4"/>
    <property type="match status" value="1"/>
</dbReference>
<dbReference type="Gene3D" id="1.10.1040.10">
    <property type="entry name" value="N-(1-d-carboxylethyl)-l-norvaline Dehydrogenase, domain 2"/>
    <property type="match status" value="1"/>
</dbReference>
<sequence>MTSRSSPPLRARSVGSSRDQHATTQGAQVNICVYGAGAVGGHIAGRLAAGQAEVSLIARGQQLAAVRERGLRVETRDGELISHPVATDRPADLDPQDIIIVAVKAPALPAIAEHVGALLKPDGLALFVMNGIPWWYFHSHGGDLNGTRLERLDPNGALWEHVGPERAVGAVAYTACSVLEAGVIRAENPRNRLILGRPDGQPDSRLDALASLLTPTGLETSVTAEIRDAIWAKLMMNLIGGSLAVLTASPMKNVLNKPAAAGTAKAMAAEGAAIAKALGCEPGDPSEGLAKLSKSGHLQSIAQDLLAGRPMEIDAMLRVPLDLAQLAQVPTPNLDLVIELATQRARAAGQYQDTSIEG</sequence>
<evidence type="ECO:0000313" key="4">
    <source>
        <dbReference type="EMBL" id="MEB3371876.1"/>
    </source>
</evidence>
<name>A0ABU6AJZ9_9PSEU</name>
<dbReference type="InterPro" id="IPR013752">
    <property type="entry name" value="KPA_reductase"/>
</dbReference>
<gene>
    <name evidence="4" type="ORF">R4I43_31205</name>
</gene>
<evidence type="ECO:0000256" key="1">
    <source>
        <dbReference type="SAM" id="MobiDB-lite"/>
    </source>
</evidence>
<dbReference type="GO" id="GO:0008677">
    <property type="term" value="F:2-dehydropantoate 2-reductase activity"/>
    <property type="evidence" value="ECO:0007669"/>
    <property type="project" value="UniProtKB-EC"/>
</dbReference>
<dbReference type="EC" id="1.1.1.169" evidence="4"/>
<dbReference type="Pfam" id="PF02558">
    <property type="entry name" value="ApbA"/>
    <property type="match status" value="1"/>
</dbReference>
<comment type="caution">
    <text evidence="4">The sequence shown here is derived from an EMBL/GenBank/DDBJ whole genome shotgun (WGS) entry which is preliminary data.</text>
</comment>
<dbReference type="InterPro" id="IPR008927">
    <property type="entry name" value="6-PGluconate_DH-like_C_sf"/>
</dbReference>
<evidence type="ECO:0000259" key="3">
    <source>
        <dbReference type="Pfam" id="PF08546"/>
    </source>
</evidence>
<dbReference type="InterPro" id="IPR051402">
    <property type="entry name" value="KPR-Related"/>
</dbReference>
<dbReference type="InterPro" id="IPR036291">
    <property type="entry name" value="NAD(P)-bd_dom_sf"/>
</dbReference>
<evidence type="ECO:0000313" key="5">
    <source>
        <dbReference type="Proteomes" id="UP001327093"/>
    </source>
</evidence>
<reference evidence="4 5" key="1">
    <citation type="submission" date="2023-10" db="EMBL/GenBank/DDBJ databases">
        <title>Saccharopolyspora sp. nov., isolated from mangrove soil.</title>
        <authorList>
            <person name="Lu Y."/>
            <person name="Liu W."/>
        </authorList>
    </citation>
    <scope>NUCLEOTIDE SEQUENCE [LARGE SCALE GENOMIC DNA]</scope>
    <source>
        <strain evidence="4 5">S2-29</strain>
    </source>
</reference>
<dbReference type="PANTHER" id="PTHR21708:SF45">
    <property type="entry name" value="2-DEHYDROPANTOATE 2-REDUCTASE"/>
    <property type="match status" value="1"/>
</dbReference>
<dbReference type="SUPFAM" id="SSF48179">
    <property type="entry name" value="6-phosphogluconate dehydrogenase C-terminal domain-like"/>
    <property type="match status" value="1"/>
</dbReference>
<keyword evidence="5" id="KW-1185">Reference proteome</keyword>
<keyword evidence="4" id="KW-0560">Oxidoreductase</keyword>
<dbReference type="InterPro" id="IPR013328">
    <property type="entry name" value="6PGD_dom2"/>
</dbReference>
<evidence type="ECO:0000259" key="2">
    <source>
        <dbReference type="Pfam" id="PF02558"/>
    </source>
</evidence>
<dbReference type="Pfam" id="PF08546">
    <property type="entry name" value="ApbA_C"/>
    <property type="match status" value="1"/>
</dbReference>
<dbReference type="SUPFAM" id="SSF51735">
    <property type="entry name" value="NAD(P)-binding Rossmann-fold domains"/>
    <property type="match status" value="1"/>
</dbReference>
<organism evidence="4 5">
    <name type="scientific">Saccharopolyspora mangrovi</name>
    <dbReference type="NCBI Taxonomy" id="3082379"/>
    <lineage>
        <taxon>Bacteria</taxon>
        <taxon>Bacillati</taxon>
        <taxon>Actinomycetota</taxon>
        <taxon>Actinomycetes</taxon>
        <taxon>Pseudonocardiales</taxon>
        <taxon>Pseudonocardiaceae</taxon>
        <taxon>Saccharopolyspora</taxon>
    </lineage>
</organism>
<dbReference type="PANTHER" id="PTHR21708">
    <property type="entry name" value="PROBABLE 2-DEHYDROPANTOATE 2-REDUCTASE"/>
    <property type="match status" value="1"/>
</dbReference>
<proteinExistence type="predicted"/>
<dbReference type="Proteomes" id="UP001327093">
    <property type="component" value="Unassembled WGS sequence"/>
</dbReference>
<dbReference type="InterPro" id="IPR013332">
    <property type="entry name" value="KPR_N"/>
</dbReference>
<feature type="domain" description="Ketopantoate reductase N-terminal" evidence="2">
    <location>
        <begin position="31"/>
        <end position="132"/>
    </location>
</feature>
<dbReference type="Gene3D" id="3.40.50.720">
    <property type="entry name" value="NAD(P)-binding Rossmann-like Domain"/>
    <property type="match status" value="1"/>
</dbReference>
<dbReference type="EMBL" id="JAWLNX010000034">
    <property type="protein sequence ID" value="MEB3371876.1"/>
    <property type="molecule type" value="Genomic_DNA"/>
</dbReference>
<feature type="region of interest" description="Disordered" evidence="1">
    <location>
        <begin position="1"/>
        <end position="22"/>
    </location>
</feature>
<dbReference type="RefSeq" id="WP_324269360.1">
    <property type="nucleotide sequence ID" value="NZ_JAWLNX010000034.1"/>
</dbReference>
<protein>
    <submittedName>
        <fullName evidence="4">2-dehydropantoate 2-reductase</fullName>
        <ecNumber evidence="4">1.1.1.169</ecNumber>
    </submittedName>
</protein>